<sequence>MFLTAYTMGPDFAICIVDAGGYSSQVFNAIVARVSINMVYH</sequence>
<dbReference type="EMBL" id="MG835568">
    <property type="protein sequence ID" value="AUV61474.1"/>
    <property type="molecule type" value="Genomic_DNA"/>
</dbReference>
<reference evidence="2" key="1">
    <citation type="submission" date="2018-01" db="EMBL/GenBank/DDBJ databases">
        <title>Complete genome sequence of bacteriophage SH-Kp 152410 with lytic activity against Klebsialla pneumoniae.</title>
        <authorList>
            <person name="Xu M."/>
            <person name="Wang R."/>
            <person name="Hu F."/>
            <person name="He P."/>
        </authorList>
    </citation>
    <scope>NUCLEOTIDE SEQUENCE [LARGE SCALE GENOMIC DNA]</scope>
</reference>
<dbReference type="Proteomes" id="UP000240350">
    <property type="component" value="Segment"/>
</dbReference>
<proteinExistence type="predicted"/>
<protein>
    <submittedName>
        <fullName evidence="1">Uncharacterized protein</fullName>
    </submittedName>
</protein>
<organism evidence="1 2">
    <name type="scientific">Klebsiella phage SH-Kp 152410</name>
    <dbReference type="NCBI Taxonomy" id="2066504"/>
    <lineage>
        <taxon>Viruses</taxon>
        <taxon>Duplodnaviria</taxon>
        <taxon>Heunggongvirae</taxon>
        <taxon>Uroviricota</taxon>
        <taxon>Caudoviricetes</taxon>
        <taxon>Autographivirales</taxon>
        <taxon>Autotranscriptaviridae</taxon>
        <taxon>Studiervirinae</taxon>
        <taxon>Przondovirus</taxon>
        <taxon>Przondovirus SHKp152410</taxon>
    </lineage>
</organism>
<evidence type="ECO:0000313" key="2">
    <source>
        <dbReference type="Proteomes" id="UP000240350"/>
    </source>
</evidence>
<accession>A0A2K9VGX1</accession>
<name>A0A2K9VGX1_9CAUD</name>
<gene>
    <name evidence="1" type="ORF">2410_orf0008</name>
</gene>
<keyword evidence="2" id="KW-1185">Reference proteome</keyword>
<evidence type="ECO:0000313" key="1">
    <source>
        <dbReference type="EMBL" id="AUV61474.1"/>
    </source>
</evidence>